<comment type="caution">
    <text evidence="5">The sequence shown here is derived from an EMBL/GenBank/DDBJ whole genome shotgun (WGS) entry which is preliminary data.</text>
</comment>
<dbReference type="PANTHER" id="PTHR43085:SF7">
    <property type="entry name" value="FRUCTOKINASE-7-RELATED"/>
    <property type="match status" value="1"/>
</dbReference>
<evidence type="ECO:0000259" key="4">
    <source>
        <dbReference type="Pfam" id="PF00294"/>
    </source>
</evidence>
<dbReference type="InterPro" id="IPR011611">
    <property type="entry name" value="PfkB_dom"/>
</dbReference>
<dbReference type="InterPro" id="IPR050306">
    <property type="entry name" value="PfkB_Carbo_kinase"/>
</dbReference>
<reference evidence="5 6" key="1">
    <citation type="submission" date="2024-02" db="EMBL/GenBank/DDBJ databases">
        <authorList>
            <person name="Vignale AGUSTIN F."/>
            <person name="Sosa J E."/>
            <person name="Modenutti C."/>
        </authorList>
    </citation>
    <scope>NUCLEOTIDE SEQUENCE [LARGE SCALE GENOMIC DNA]</scope>
</reference>
<accession>A0ABC8QV28</accession>
<evidence type="ECO:0000256" key="2">
    <source>
        <dbReference type="ARBA" id="ARBA00022679"/>
    </source>
</evidence>
<evidence type="ECO:0000256" key="3">
    <source>
        <dbReference type="ARBA" id="ARBA00022777"/>
    </source>
</evidence>
<name>A0ABC8QV28_9AQUA</name>
<protein>
    <recommendedName>
        <fullName evidence="4">Carbohydrate kinase PfkB domain-containing protein</fullName>
    </recommendedName>
</protein>
<dbReference type="Pfam" id="PF00294">
    <property type="entry name" value="PfkB"/>
    <property type="match status" value="1"/>
</dbReference>
<feature type="domain" description="Carbohydrate kinase PfkB" evidence="4">
    <location>
        <begin position="5"/>
        <end position="72"/>
    </location>
</feature>
<dbReference type="Proteomes" id="UP001642360">
    <property type="component" value="Unassembled WGS sequence"/>
</dbReference>
<evidence type="ECO:0000313" key="5">
    <source>
        <dbReference type="EMBL" id="CAK9135210.1"/>
    </source>
</evidence>
<evidence type="ECO:0000313" key="6">
    <source>
        <dbReference type="Proteomes" id="UP001642360"/>
    </source>
</evidence>
<organism evidence="5 6">
    <name type="scientific">Ilex paraguariensis</name>
    <name type="common">yerba mate</name>
    <dbReference type="NCBI Taxonomy" id="185542"/>
    <lineage>
        <taxon>Eukaryota</taxon>
        <taxon>Viridiplantae</taxon>
        <taxon>Streptophyta</taxon>
        <taxon>Embryophyta</taxon>
        <taxon>Tracheophyta</taxon>
        <taxon>Spermatophyta</taxon>
        <taxon>Magnoliopsida</taxon>
        <taxon>eudicotyledons</taxon>
        <taxon>Gunneridae</taxon>
        <taxon>Pentapetalae</taxon>
        <taxon>asterids</taxon>
        <taxon>campanulids</taxon>
        <taxon>Aquifoliales</taxon>
        <taxon>Aquifoliaceae</taxon>
        <taxon>Ilex</taxon>
    </lineage>
</organism>
<keyword evidence="3" id="KW-0418">Kinase</keyword>
<dbReference type="EMBL" id="CAUOFW020000692">
    <property type="protein sequence ID" value="CAK9135210.1"/>
    <property type="molecule type" value="Genomic_DNA"/>
</dbReference>
<dbReference type="InterPro" id="IPR029056">
    <property type="entry name" value="Ribokinase-like"/>
</dbReference>
<dbReference type="Gene3D" id="3.40.1190.20">
    <property type="match status" value="1"/>
</dbReference>
<dbReference type="SUPFAM" id="SSF53613">
    <property type="entry name" value="Ribokinase-like"/>
    <property type="match status" value="1"/>
</dbReference>
<dbReference type="PROSITE" id="PS00584">
    <property type="entry name" value="PFKB_KINASES_2"/>
    <property type="match status" value="1"/>
</dbReference>
<comment type="similarity">
    <text evidence="1">Belongs to the carbohydrate kinase PfkB family.</text>
</comment>
<gene>
    <name evidence="5" type="ORF">ILEXP_LOCUS2140</name>
</gene>
<sequence length="85" mass="8903">MEQFKGRVPGVKVKPVDTTGAGDAFVGGILNGLATDMNLYQDEKKLREALLFANACGAITVTEKGAIPALPTKEAVLTILTEITA</sequence>
<proteinExistence type="inferred from homology"/>
<dbReference type="InterPro" id="IPR002173">
    <property type="entry name" value="Carboh/pur_kinase_PfkB_CS"/>
</dbReference>
<dbReference type="PANTHER" id="PTHR43085">
    <property type="entry name" value="HEXOKINASE FAMILY MEMBER"/>
    <property type="match status" value="1"/>
</dbReference>
<keyword evidence="6" id="KW-1185">Reference proteome</keyword>
<evidence type="ECO:0000256" key="1">
    <source>
        <dbReference type="ARBA" id="ARBA00010688"/>
    </source>
</evidence>
<keyword evidence="2" id="KW-0808">Transferase</keyword>
<dbReference type="AlphaFoldDB" id="A0ABC8QV28"/>
<dbReference type="GO" id="GO:0016301">
    <property type="term" value="F:kinase activity"/>
    <property type="evidence" value="ECO:0007669"/>
    <property type="project" value="UniProtKB-KW"/>
</dbReference>